<keyword evidence="5" id="KW-0143">Chaperone</keyword>
<gene>
    <name evidence="9" type="primary">NDHT</name>
</gene>
<evidence type="ECO:0000313" key="9">
    <source>
        <dbReference type="EMBL" id="AKG63525.1"/>
    </source>
</evidence>
<keyword evidence="2 7" id="KW-0812">Transmembrane</keyword>
<sequence>MALAAAPSCFPTTSSPPRNLKFRRKVRIMASEDSPSEESNASAKRKRVDTRIHWANQVDGWIGEKKSPPQADAAPFAGRFADLVNQATTSHYQFLGVRAEADVEEIKAAYRRLSKEYHPDTTSLPLKTASEKFIQLREAYNVLIREESRKFYDWTLAQEAESRRASLKLEDPYEQDLEKTESIPDTVDRLGGKNLALSDQAMSALTFDLAIIIFCICCILYVVFFKEPY</sequence>
<dbReference type="FunFam" id="1.10.287.110:FF:000087">
    <property type="entry name" value="DnaJ homolog subfamily C member 4"/>
    <property type="match status" value="1"/>
</dbReference>
<proteinExistence type="evidence at transcript level"/>
<evidence type="ECO:0000259" key="8">
    <source>
        <dbReference type="PROSITE" id="PS50076"/>
    </source>
</evidence>
<organism evidence="9">
    <name type="scientific">Habenaria pantlingiana</name>
    <dbReference type="NCBI Taxonomy" id="1498489"/>
    <lineage>
        <taxon>Eukaryota</taxon>
        <taxon>Viridiplantae</taxon>
        <taxon>Streptophyta</taxon>
        <taxon>Embryophyta</taxon>
        <taxon>Tracheophyta</taxon>
        <taxon>Spermatophyta</taxon>
        <taxon>Magnoliopsida</taxon>
        <taxon>Liliopsida</taxon>
        <taxon>Asparagales</taxon>
        <taxon>Orchidaceae</taxon>
        <taxon>Orchidoideae</taxon>
        <taxon>Orchideae</taxon>
        <taxon>Orchidinae</taxon>
        <taxon>Habenaria</taxon>
    </lineage>
</organism>
<dbReference type="SUPFAM" id="SSF46565">
    <property type="entry name" value="Chaperone J-domain"/>
    <property type="match status" value="1"/>
</dbReference>
<keyword evidence="4 7" id="KW-0472">Membrane</keyword>
<evidence type="ECO:0000256" key="6">
    <source>
        <dbReference type="SAM" id="MobiDB-lite"/>
    </source>
</evidence>
<feature type="domain" description="J" evidence="8">
    <location>
        <begin position="90"/>
        <end position="156"/>
    </location>
</feature>
<evidence type="ECO:0000256" key="2">
    <source>
        <dbReference type="ARBA" id="ARBA00022692"/>
    </source>
</evidence>
<dbReference type="InterPro" id="IPR044618">
    <property type="entry name" value="NdhT-like"/>
</dbReference>
<evidence type="ECO:0000256" key="7">
    <source>
        <dbReference type="SAM" id="Phobius"/>
    </source>
</evidence>
<evidence type="ECO:0000256" key="1">
    <source>
        <dbReference type="ARBA" id="ARBA00004167"/>
    </source>
</evidence>
<feature type="region of interest" description="Disordered" evidence="6">
    <location>
        <begin position="1"/>
        <end position="48"/>
    </location>
</feature>
<dbReference type="CDD" id="cd06257">
    <property type="entry name" value="DnaJ"/>
    <property type="match status" value="1"/>
</dbReference>
<protein>
    <submittedName>
        <fullName evidence="9">Chaperone DnaJ-domain superfamily protein</fullName>
    </submittedName>
</protein>
<evidence type="ECO:0000256" key="5">
    <source>
        <dbReference type="ARBA" id="ARBA00023186"/>
    </source>
</evidence>
<dbReference type="SMART" id="SM00271">
    <property type="entry name" value="DnaJ"/>
    <property type="match status" value="1"/>
</dbReference>
<dbReference type="EMBL" id="KM593352">
    <property type="protein sequence ID" value="AKG63525.1"/>
    <property type="molecule type" value="mRNA"/>
</dbReference>
<dbReference type="GO" id="GO:0016020">
    <property type="term" value="C:membrane"/>
    <property type="evidence" value="ECO:0007669"/>
    <property type="project" value="UniProtKB-SubCell"/>
</dbReference>
<dbReference type="InterPro" id="IPR001623">
    <property type="entry name" value="DnaJ_domain"/>
</dbReference>
<accession>A0A0F7GZT4</accession>
<evidence type="ECO:0000256" key="4">
    <source>
        <dbReference type="ARBA" id="ARBA00023136"/>
    </source>
</evidence>
<dbReference type="PROSITE" id="PS50076">
    <property type="entry name" value="DNAJ_2"/>
    <property type="match status" value="1"/>
</dbReference>
<keyword evidence="3 7" id="KW-1133">Transmembrane helix</keyword>
<dbReference type="GO" id="GO:0005783">
    <property type="term" value="C:endoplasmic reticulum"/>
    <property type="evidence" value="ECO:0007669"/>
    <property type="project" value="UniProtKB-ARBA"/>
</dbReference>
<feature type="transmembrane region" description="Helical" evidence="7">
    <location>
        <begin position="204"/>
        <end position="224"/>
    </location>
</feature>
<dbReference type="AlphaFoldDB" id="A0A0F7GZT4"/>
<reference evidence="9" key="1">
    <citation type="journal article" date="2015" name="BMC Plant Biol.">
        <title>NDH expression marks major transitions in plant evolution and reveals coordinate intracellular gene loss.</title>
        <authorList>
            <person name="Ruhlman T.A."/>
            <person name="Chang W.J."/>
            <person name="Chen J.J."/>
            <person name="Huang Y.T."/>
            <person name="Chan M.T."/>
            <person name="Zhang J."/>
            <person name="Liao D.C."/>
            <person name="Blazier J.C."/>
            <person name="Jin X."/>
            <person name="Shih M.C."/>
            <person name="Jansen R.K."/>
            <person name="Lin C.S."/>
        </authorList>
    </citation>
    <scope>NUCLEOTIDE SEQUENCE</scope>
</reference>
<dbReference type="Gene3D" id="1.10.287.110">
    <property type="entry name" value="DnaJ domain"/>
    <property type="match status" value="1"/>
</dbReference>
<comment type="subcellular location">
    <subcellularLocation>
        <location evidence="1">Membrane</location>
        <topology evidence="1">Single-pass membrane protein</topology>
    </subcellularLocation>
</comment>
<dbReference type="PANTHER" id="PTHR45283">
    <property type="entry name" value="NAD(P)H-QUINONE OXIDOREDUCTASE SUBUNIT T, CHLOROPLASTIC"/>
    <property type="match status" value="1"/>
</dbReference>
<dbReference type="PANTHER" id="PTHR45283:SF1">
    <property type="entry name" value="NAD(P)H-QUINONE OXIDOREDUCTASE SUBUNIT T, CHLOROPLASTIC"/>
    <property type="match status" value="1"/>
</dbReference>
<name>A0A0F7GZT4_9ASPA</name>
<dbReference type="InterPro" id="IPR036869">
    <property type="entry name" value="J_dom_sf"/>
</dbReference>
<evidence type="ECO:0000256" key="3">
    <source>
        <dbReference type="ARBA" id="ARBA00022989"/>
    </source>
</evidence>
<dbReference type="Pfam" id="PF00226">
    <property type="entry name" value="DnaJ"/>
    <property type="match status" value="1"/>
</dbReference>
<dbReference type="PRINTS" id="PR00625">
    <property type="entry name" value="JDOMAIN"/>
</dbReference>